<accession>A0A0E9VD21</accession>
<sequence length="42" mass="4512">MSDCISGLCQTAHDHLTTSPSHDPPFPLPTMSLTIISSNQVM</sequence>
<dbReference type="EMBL" id="GBXM01032558">
    <property type="protein sequence ID" value="JAH76019.1"/>
    <property type="molecule type" value="Transcribed_RNA"/>
</dbReference>
<dbReference type="AlphaFoldDB" id="A0A0E9VD21"/>
<evidence type="ECO:0000313" key="1">
    <source>
        <dbReference type="EMBL" id="JAH76019.1"/>
    </source>
</evidence>
<proteinExistence type="predicted"/>
<reference evidence="1" key="2">
    <citation type="journal article" date="2015" name="Fish Shellfish Immunol.">
        <title>Early steps in the European eel (Anguilla anguilla)-Vibrio vulnificus interaction in the gills: Role of the RtxA13 toxin.</title>
        <authorList>
            <person name="Callol A."/>
            <person name="Pajuelo D."/>
            <person name="Ebbesson L."/>
            <person name="Teles M."/>
            <person name="MacKenzie S."/>
            <person name="Amaro C."/>
        </authorList>
    </citation>
    <scope>NUCLEOTIDE SEQUENCE</scope>
</reference>
<protein>
    <submittedName>
        <fullName evidence="1">Uncharacterized protein</fullName>
    </submittedName>
</protein>
<reference evidence="1" key="1">
    <citation type="submission" date="2014-11" db="EMBL/GenBank/DDBJ databases">
        <authorList>
            <person name="Amaro Gonzalez C."/>
        </authorList>
    </citation>
    <scope>NUCLEOTIDE SEQUENCE</scope>
</reference>
<name>A0A0E9VD21_ANGAN</name>
<organism evidence="1">
    <name type="scientific">Anguilla anguilla</name>
    <name type="common">European freshwater eel</name>
    <name type="synonym">Muraena anguilla</name>
    <dbReference type="NCBI Taxonomy" id="7936"/>
    <lineage>
        <taxon>Eukaryota</taxon>
        <taxon>Metazoa</taxon>
        <taxon>Chordata</taxon>
        <taxon>Craniata</taxon>
        <taxon>Vertebrata</taxon>
        <taxon>Euteleostomi</taxon>
        <taxon>Actinopterygii</taxon>
        <taxon>Neopterygii</taxon>
        <taxon>Teleostei</taxon>
        <taxon>Anguilliformes</taxon>
        <taxon>Anguillidae</taxon>
        <taxon>Anguilla</taxon>
    </lineage>
</organism>